<proteinExistence type="predicted"/>
<dbReference type="Proteomes" id="UP000440965">
    <property type="component" value="Unassembled WGS sequence"/>
</dbReference>
<evidence type="ECO:0000313" key="1">
    <source>
        <dbReference type="EMBL" id="MVF49504.1"/>
    </source>
</evidence>
<accession>A0A6G6UGT5</accession>
<protein>
    <submittedName>
        <fullName evidence="1">Uncharacterized protein</fullName>
    </submittedName>
</protein>
<name>A0A6G6UGT5_9PSED</name>
<comment type="caution">
    <text evidence="1">The sequence shown here is derived from an EMBL/GenBank/DDBJ whole genome shotgun (WGS) entry which is preliminary data.</text>
</comment>
<gene>
    <name evidence="1" type="ORF">F9Z43_09250</name>
</gene>
<dbReference type="EMBL" id="WEIK01000006">
    <property type="protein sequence ID" value="MVF49504.1"/>
    <property type="molecule type" value="Genomic_DNA"/>
</dbReference>
<reference evidence="1 2" key="1">
    <citation type="submission" date="2019-10" db="EMBL/GenBank/DDBJ databases">
        <title>XDR Pseudomonas monteilii producing IMP-16 from LCR.</title>
        <authorList>
            <person name="Ballaben A."/>
            <person name="Doi Y."/>
        </authorList>
    </citation>
    <scope>NUCLEOTIDE SEQUENCE [LARGE SCALE GENOMIC DNA]</scope>
    <source>
        <strain evidence="1 2">597/14</strain>
    </source>
</reference>
<sequence length="96" mass="10486">MDGRGRVVGPEPTDRDRICLITPGSTARSFRDARPLPQGLRDSCGNGLTSRLGCKAASWHQCRCLCRSRQAFHHAPLSTKRGKVMNCSVSNRCTAS</sequence>
<organism evidence="1 2">
    <name type="scientific">Pseudomonas monteilii</name>
    <dbReference type="NCBI Taxonomy" id="76759"/>
    <lineage>
        <taxon>Bacteria</taxon>
        <taxon>Pseudomonadati</taxon>
        <taxon>Pseudomonadota</taxon>
        <taxon>Gammaproteobacteria</taxon>
        <taxon>Pseudomonadales</taxon>
        <taxon>Pseudomonadaceae</taxon>
        <taxon>Pseudomonas</taxon>
    </lineage>
</organism>
<dbReference type="AlphaFoldDB" id="A0A6G6UGT5"/>
<evidence type="ECO:0000313" key="2">
    <source>
        <dbReference type="Proteomes" id="UP000440965"/>
    </source>
</evidence>